<organism evidence="2 3">
    <name type="scientific">Parasphingorhabdus litoris</name>
    <dbReference type="NCBI Taxonomy" id="394733"/>
    <lineage>
        <taxon>Bacteria</taxon>
        <taxon>Pseudomonadati</taxon>
        <taxon>Pseudomonadota</taxon>
        <taxon>Alphaproteobacteria</taxon>
        <taxon>Sphingomonadales</taxon>
        <taxon>Sphingomonadaceae</taxon>
        <taxon>Parasphingorhabdus</taxon>
    </lineage>
</organism>
<gene>
    <name evidence="2" type="ORF">GCM10009096_05540</name>
</gene>
<proteinExistence type="predicted"/>
<dbReference type="Pfam" id="PF07238">
    <property type="entry name" value="PilZ"/>
    <property type="match status" value="1"/>
</dbReference>
<evidence type="ECO:0000313" key="2">
    <source>
        <dbReference type="EMBL" id="GAA0467615.1"/>
    </source>
</evidence>
<dbReference type="EMBL" id="BAAAEM010000002">
    <property type="protein sequence ID" value="GAA0467615.1"/>
    <property type="molecule type" value="Genomic_DNA"/>
</dbReference>
<dbReference type="InterPro" id="IPR009875">
    <property type="entry name" value="PilZ_domain"/>
</dbReference>
<dbReference type="Proteomes" id="UP001500713">
    <property type="component" value="Unassembled WGS sequence"/>
</dbReference>
<reference evidence="3" key="1">
    <citation type="journal article" date="2019" name="Int. J. Syst. Evol. Microbiol.">
        <title>The Global Catalogue of Microorganisms (GCM) 10K type strain sequencing project: providing services to taxonomists for standard genome sequencing and annotation.</title>
        <authorList>
            <consortium name="The Broad Institute Genomics Platform"/>
            <consortium name="The Broad Institute Genome Sequencing Center for Infectious Disease"/>
            <person name="Wu L."/>
            <person name="Ma J."/>
        </authorList>
    </citation>
    <scope>NUCLEOTIDE SEQUENCE [LARGE SCALE GENOMIC DNA]</scope>
    <source>
        <strain evidence="3">JCM 14162</strain>
    </source>
</reference>
<dbReference type="SUPFAM" id="SSF141371">
    <property type="entry name" value="PilZ domain-like"/>
    <property type="match status" value="1"/>
</dbReference>
<sequence length="116" mass="13099">MGHKTNQRVLDKKVKRGDHRASTRAGVEILAEVREPGLGRIEAMIMDLSMNGFRMRCMTRLTGEKNIFMTLPSFSAIESKICWVEGDIFGCEFVQSLHPAVFDHIVSKYPTLKQAS</sequence>
<feature type="domain" description="PilZ" evidence="1">
    <location>
        <begin position="19"/>
        <end position="105"/>
    </location>
</feature>
<comment type="caution">
    <text evidence="2">The sequence shown here is derived from an EMBL/GenBank/DDBJ whole genome shotgun (WGS) entry which is preliminary data.</text>
</comment>
<name>A0ABP3K0I2_9SPHN</name>
<accession>A0ABP3K0I2</accession>
<protein>
    <recommendedName>
        <fullName evidence="1">PilZ domain-containing protein</fullName>
    </recommendedName>
</protein>
<evidence type="ECO:0000259" key="1">
    <source>
        <dbReference type="Pfam" id="PF07238"/>
    </source>
</evidence>
<keyword evidence="3" id="KW-1185">Reference proteome</keyword>
<evidence type="ECO:0000313" key="3">
    <source>
        <dbReference type="Proteomes" id="UP001500713"/>
    </source>
</evidence>